<comment type="subcellular location">
    <subcellularLocation>
        <location evidence="1">Cell membrane</location>
        <topology evidence="1">Multi-pass membrane protein</topology>
    </subcellularLocation>
</comment>
<feature type="transmembrane region" description="Helical" evidence="7">
    <location>
        <begin position="303"/>
        <end position="327"/>
    </location>
</feature>
<sequence>MGIQGIDLSLIWGVIIAFGVMMYVIMDGFDLGLGILFPLIPDEQERDVMMNTVAPVWDGNETWLILGGAALYGAFPLAYSVILEALYLPLIFMLAGLIFRGVAFEFRFKASPQKRHIWDMAFIGGSFLATFSQGVVIGTYISGIPVVDRQFAGGTLDWLAPFPLFCGVGLIVAYALLGSTWLLVKTEGMLESRMRLFTHYLAFALMAVVAVLCVWTPWLHPEIALRWFAHAHIVVFGVLMLLGVLALIGLLKTLRQHHSHWPFVFTLALVFLGYIGLAFSIWPNIVPPSISLWEAASPVSSQLFILIGTLFILPIILMYTCWSYYVFRGKVRIGDGYH</sequence>
<feature type="transmembrane region" description="Helical" evidence="7">
    <location>
        <begin position="162"/>
        <end position="184"/>
    </location>
</feature>
<dbReference type="OrthoDB" id="9776710at2"/>
<dbReference type="STRING" id="47884.SAMN04490203_4010"/>
<feature type="transmembrane region" description="Helical" evidence="7">
    <location>
        <begin position="196"/>
        <end position="218"/>
    </location>
</feature>
<dbReference type="InterPro" id="IPR003317">
    <property type="entry name" value="Cyt-d_oxidase_su2"/>
</dbReference>
<evidence type="ECO:0000313" key="8">
    <source>
        <dbReference type="EMBL" id="KMM82805.1"/>
    </source>
</evidence>
<dbReference type="GO" id="GO:0009055">
    <property type="term" value="F:electron transfer activity"/>
    <property type="evidence" value="ECO:0007669"/>
    <property type="project" value="TreeGrafter"/>
</dbReference>
<proteinExistence type="inferred from homology"/>
<dbReference type="EMBL" id="FNRS01000001">
    <property type="protein sequence ID" value="SED18302.1"/>
    <property type="molecule type" value="Genomic_DNA"/>
</dbReference>
<keyword evidence="6 7" id="KW-0472">Membrane</keyword>
<name>A0A0J6GMI5_PSETA</name>
<reference evidence="9 11" key="2">
    <citation type="submission" date="2016-10" db="EMBL/GenBank/DDBJ databases">
        <authorList>
            <person name="Varghese N."/>
            <person name="Submissions S."/>
        </authorList>
    </citation>
    <scope>NUCLEOTIDE SEQUENCE [LARGE SCALE GENOMIC DNA]</scope>
    <source>
        <strain evidence="9 11">BS3652</strain>
    </source>
</reference>
<dbReference type="Pfam" id="PF02322">
    <property type="entry name" value="Cyt_bd_oxida_II"/>
    <property type="match status" value="1"/>
</dbReference>
<dbReference type="GO" id="GO:0016682">
    <property type="term" value="F:oxidoreductase activity, acting on diphenols and related substances as donors, oxygen as acceptor"/>
    <property type="evidence" value="ECO:0007669"/>
    <property type="project" value="TreeGrafter"/>
</dbReference>
<keyword evidence="3" id="KW-1003">Cell membrane</keyword>
<feature type="transmembrane region" description="Helical" evidence="7">
    <location>
        <begin position="230"/>
        <end position="251"/>
    </location>
</feature>
<organism evidence="8 10">
    <name type="scientific">Pseudomonas taetrolens</name>
    <dbReference type="NCBI Taxonomy" id="47884"/>
    <lineage>
        <taxon>Bacteria</taxon>
        <taxon>Pseudomonadati</taxon>
        <taxon>Pseudomonadota</taxon>
        <taxon>Gammaproteobacteria</taxon>
        <taxon>Pseudomonadales</taxon>
        <taxon>Pseudomonadaceae</taxon>
        <taxon>Pseudomonas</taxon>
    </lineage>
</organism>
<evidence type="ECO:0000313" key="9">
    <source>
        <dbReference type="EMBL" id="SED18302.1"/>
    </source>
</evidence>
<dbReference type="Proteomes" id="UP000036395">
    <property type="component" value="Unassembled WGS sequence"/>
</dbReference>
<keyword evidence="5 7" id="KW-1133">Transmembrane helix</keyword>
<dbReference type="NCBIfam" id="TIGR00203">
    <property type="entry name" value="cydB"/>
    <property type="match status" value="1"/>
</dbReference>
<dbReference type="RefSeq" id="WP_048383771.1">
    <property type="nucleotide sequence ID" value="NZ_FNRS01000001.1"/>
</dbReference>
<dbReference type="GO" id="GO:0005886">
    <property type="term" value="C:plasma membrane"/>
    <property type="evidence" value="ECO:0007669"/>
    <property type="project" value="UniProtKB-SubCell"/>
</dbReference>
<feature type="transmembrane region" description="Helical" evidence="7">
    <location>
        <begin position="85"/>
        <end position="108"/>
    </location>
</feature>
<comment type="similarity">
    <text evidence="2">Belongs to the cytochrome ubiquinol oxidase subunit 2 family.</text>
</comment>
<dbReference type="AlphaFoldDB" id="A0A0J6GMI5"/>
<feature type="transmembrane region" description="Helical" evidence="7">
    <location>
        <begin position="120"/>
        <end position="142"/>
    </location>
</feature>
<keyword evidence="11" id="KW-1185">Reference proteome</keyword>
<evidence type="ECO:0000256" key="2">
    <source>
        <dbReference type="ARBA" id="ARBA00007543"/>
    </source>
</evidence>
<dbReference type="GO" id="GO:0019646">
    <property type="term" value="P:aerobic electron transport chain"/>
    <property type="evidence" value="ECO:0007669"/>
    <property type="project" value="TreeGrafter"/>
</dbReference>
<feature type="transmembrane region" description="Helical" evidence="7">
    <location>
        <begin position="263"/>
        <end position="283"/>
    </location>
</feature>
<evidence type="ECO:0000256" key="3">
    <source>
        <dbReference type="ARBA" id="ARBA00022475"/>
    </source>
</evidence>
<keyword evidence="4 7" id="KW-0812">Transmembrane</keyword>
<evidence type="ECO:0000313" key="11">
    <source>
        <dbReference type="Proteomes" id="UP000183155"/>
    </source>
</evidence>
<feature type="transmembrane region" description="Helical" evidence="7">
    <location>
        <begin position="12"/>
        <end position="40"/>
    </location>
</feature>
<protein>
    <submittedName>
        <fullName evidence="9">Cytochrome bd-I ubiquinol oxidase subunit 2 apoprotein</fullName>
    </submittedName>
    <submittedName>
        <fullName evidence="8">Ubiquinol oxidase subunit II</fullName>
    </submittedName>
</protein>
<comment type="caution">
    <text evidence="8">The sequence shown here is derived from an EMBL/GenBank/DDBJ whole genome shotgun (WGS) entry which is preliminary data.</text>
</comment>
<evidence type="ECO:0000256" key="6">
    <source>
        <dbReference type="ARBA" id="ARBA00023136"/>
    </source>
</evidence>
<evidence type="ECO:0000256" key="4">
    <source>
        <dbReference type="ARBA" id="ARBA00022692"/>
    </source>
</evidence>
<dbReference type="GO" id="GO:0070069">
    <property type="term" value="C:cytochrome complex"/>
    <property type="evidence" value="ECO:0007669"/>
    <property type="project" value="TreeGrafter"/>
</dbReference>
<evidence type="ECO:0000256" key="5">
    <source>
        <dbReference type="ARBA" id="ARBA00022989"/>
    </source>
</evidence>
<reference evidence="8 10" key="1">
    <citation type="submission" date="2015-02" db="EMBL/GenBank/DDBJ databases">
        <title>Pseudomonas helleri sp. nov. and Pseudomonas weihenstephanensis sp. nov., isolated from raw cows milk.</title>
        <authorList>
            <person name="von Neubeck M."/>
            <person name="Huptas C."/>
            <person name="Wenning M."/>
            <person name="Scherer S."/>
        </authorList>
    </citation>
    <scope>NUCLEOTIDE SEQUENCE [LARGE SCALE GENOMIC DNA]</scope>
    <source>
        <strain evidence="8 10">DSM 21104</strain>
    </source>
</reference>
<dbReference type="PANTHER" id="PTHR43141">
    <property type="entry name" value="CYTOCHROME BD2 SUBUNIT II"/>
    <property type="match status" value="1"/>
</dbReference>
<dbReference type="PIRSF" id="PIRSF000267">
    <property type="entry name" value="Cyt_oxidse_sub2"/>
    <property type="match status" value="1"/>
</dbReference>
<dbReference type="PANTHER" id="PTHR43141:SF4">
    <property type="entry name" value="CYTOCHROME BD2 SUBUNIT II"/>
    <property type="match status" value="1"/>
</dbReference>
<accession>A0A0J6GMI5</accession>
<gene>
    <name evidence="9" type="ORF">SAMN04490203_4010</name>
    <name evidence="8" type="ORF">TU78_20815</name>
</gene>
<dbReference type="Proteomes" id="UP000183155">
    <property type="component" value="Unassembled WGS sequence"/>
</dbReference>
<dbReference type="EMBL" id="JYLA01000010">
    <property type="protein sequence ID" value="KMM82805.1"/>
    <property type="molecule type" value="Genomic_DNA"/>
</dbReference>
<evidence type="ECO:0000313" key="10">
    <source>
        <dbReference type="Proteomes" id="UP000036395"/>
    </source>
</evidence>
<evidence type="ECO:0000256" key="7">
    <source>
        <dbReference type="SAM" id="Phobius"/>
    </source>
</evidence>
<evidence type="ECO:0000256" key="1">
    <source>
        <dbReference type="ARBA" id="ARBA00004651"/>
    </source>
</evidence>
<dbReference type="PATRIC" id="fig|47884.3.peg.77"/>